<dbReference type="EMBL" id="DAKRPA010000223">
    <property type="protein sequence ID" value="DAZ94998.1"/>
    <property type="molecule type" value="Genomic_DNA"/>
</dbReference>
<dbReference type="Proteomes" id="UP001146120">
    <property type="component" value="Unassembled WGS sequence"/>
</dbReference>
<evidence type="ECO:0000256" key="2">
    <source>
        <dbReference type="ARBA" id="ARBA00022833"/>
    </source>
</evidence>
<feature type="region of interest" description="Disordered" evidence="4">
    <location>
        <begin position="1"/>
        <end position="34"/>
    </location>
</feature>
<comment type="caution">
    <text evidence="6">The sequence shown here is derived from an EMBL/GenBank/DDBJ whole genome shotgun (WGS) entry which is preliminary data.</text>
</comment>
<accession>A0AAV2YMH3</accession>
<dbReference type="Pfam" id="PF05181">
    <property type="entry name" value="XPA_C"/>
    <property type="match status" value="1"/>
</dbReference>
<dbReference type="SUPFAM" id="SSF46955">
    <property type="entry name" value="Putative DNA-binding domain"/>
    <property type="match status" value="1"/>
</dbReference>
<keyword evidence="7" id="KW-1185">Reference proteome</keyword>
<organism evidence="6 7">
    <name type="scientific">Lagenidium giganteum</name>
    <dbReference type="NCBI Taxonomy" id="4803"/>
    <lineage>
        <taxon>Eukaryota</taxon>
        <taxon>Sar</taxon>
        <taxon>Stramenopiles</taxon>
        <taxon>Oomycota</taxon>
        <taxon>Peronosporomycetes</taxon>
        <taxon>Pythiales</taxon>
        <taxon>Pythiaceae</taxon>
    </lineage>
</organism>
<name>A0AAV2YMH3_9STRA</name>
<dbReference type="GO" id="GO:0000715">
    <property type="term" value="P:nucleotide-excision repair, DNA damage recognition"/>
    <property type="evidence" value="ECO:0007669"/>
    <property type="project" value="TreeGrafter"/>
</dbReference>
<dbReference type="PANTHER" id="PTHR10142">
    <property type="entry name" value="DNA REPAIR PROTEIN COMPLEMENTING XP-A CELLS"/>
    <property type="match status" value="1"/>
</dbReference>
<reference evidence="6" key="1">
    <citation type="submission" date="2022-11" db="EMBL/GenBank/DDBJ databases">
        <authorList>
            <person name="Morgan W.R."/>
            <person name="Tartar A."/>
        </authorList>
    </citation>
    <scope>NUCLEOTIDE SEQUENCE</scope>
    <source>
        <strain evidence="6">ARSEF 373</strain>
    </source>
</reference>
<dbReference type="GO" id="GO:1901255">
    <property type="term" value="P:nucleotide-excision repair involved in interstrand cross-link repair"/>
    <property type="evidence" value="ECO:0007669"/>
    <property type="project" value="TreeGrafter"/>
</dbReference>
<gene>
    <name evidence="6" type="ORF">N0F65_000630</name>
</gene>
<evidence type="ECO:0000256" key="3">
    <source>
        <dbReference type="ARBA" id="ARBA00023242"/>
    </source>
</evidence>
<dbReference type="PANTHER" id="PTHR10142:SF0">
    <property type="entry name" value="DNA REPAIR PROTEIN COMPLEMENTING XP-A CELLS"/>
    <property type="match status" value="1"/>
</dbReference>
<evidence type="ECO:0000256" key="4">
    <source>
        <dbReference type="SAM" id="MobiDB-lite"/>
    </source>
</evidence>
<keyword evidence="2" id="KW-0862">Zinc</keyword>
<protein>
    <recommendedName>
        <fullName evidence="5">XPA C-terminal domain-containing protein</fullName>
    </recommendedName>
</protein>
<dbReference type="InterPro" id="IPR022656">
    <property type="entry name" value="XPA_C"/>
</dbReference>
<dbReference type="GO" id="GO:0000110">
    <property type="term" value="C:nucleotide-excision repair factor 1 complex"/>
    <property type="evidence" value="ECO:0007669"/>
    <property type="project" value="TreeGrafter"/>
</dbReference>
<evidence type="ECO:0000259" key="5">
    <source>
        <dbReference type="Pfam" id="PF05181"/>
    </source>
</evidence>
<sequence>MDARAAIGDDGAEDDGGNSSSMGSAIDGSTGSSASNGNAVIPKAVLGKCEECREEELYLDGHLLHHFQVRVCFTCKQQQNLDAQHADARPYELVTKSKAKADYVLPDSVFHGLPFLEKPNPRHEAFAPLKLYLKKHVIREAVRVHGDRDGWEAERQARERKAYEKAAVRTRRVLKRQRGDAIADDDSAVVDGEDQKPGKPLTGRRRLLQSNLLRQDSGAVKNEATSKAPKCEASAYVPVASQDHRHAFADEHYDDANGMWKKVCACGMAVEFEKF</sequence>
<evidence type="ECO:0000313" key="6">
    <source>
        <dbReference type="EMBL" id="DAZ94998.1"/>
    </source>
</evidence>
<dbReference type="GO" id="GO:0003684">
    <property type="term" value="F:damaged DNA binding"/>
    <property type="evidence" value="ECO:0007669"/>
    <property type="project" value="InterPro"/>
</dbReference>
<dbReference type="InterPro" id="IPR037129">
    <property type="entry name" value="XPA_sf"/>
</dbReference>
<comment type="subcellular location">
    <subcellularLocation>
        <location evidence="1">Nucleus</location>
    </subcellularLocation>
</comment>
<dbReference type="InterPro" id="IPR009061">
    <property type="entry name" value="DNA-bd_dom_put_sf"/>
</dbReference>
<proteinExistence type="predicted"/>
<dbReference type="GO" id="GO:0006284">
    <property type="term" value="P:base-excision repair"/>
    <property type="evidence" value="ECO:0007669"/>
    <property type="project" value="TreeGrafter"/>
</dbReference>
<dbReference type="GO" id="GO:0070914">
    <property type="term" value="P:UV-damage excision repair"/>
    <property type="evidence" value="ECO:0007669"/>
    <property type="project" value="TreeGrafter"/>
</dbReference>
<feature type="domain" description="XPA C-terminal" evidence="5">
    <location>
        <begin position="91"/>
        <end position="137"/>
    </location>
</feature>
<dbReference type="InterPro" id="IPR000465">
    <property type="entry name" value="XPA/RAD14"/>
</dbReference>
<reference evidence="6" key="2">
    <citation type="journal article" date="2023" name="Microbiol Resour">
        <title>Decontamination and Annotation of the Draft Genome Sequence of the Oomycete Lagenidium giganteum ARSEF 373.</title>
        <authorList>
            <person name="Morgan W.R."/>
            <person name="Tartar A."/>
        </authorList>
    </citation>
    <scope>NUCLEOTIDE SEQUENCE</scope>
    <source>
        <strain evidence="6">ARSEF 373</strain>
    </source>
</reference>
<evidence type="ECO:0000313" key="7">
    <source>
        <dbReference type="Proteomes" id="UP001146120"/>
    </source>
</evidence>
<keyword evidence="3" id="KW-0539">Nucleus</keyword>
<dbReference type="Gene3D" id="3.90.530.10">
    <property type="entry name" value="XPA C-terminal domain"/>
    <property type="match status" value="1"/>
</dbReference>
<dbReference type="AlphaFoldDB" id="A0AAV2YMH3"/>
<evidence type="ECO:0000256" key="1">
    <source>
        <dbReference type="ARBA" id="ARBA00004123"/>
    </source>
</evidence>